<dbReference type="GO" id="GO:0009307">
    <property type="term" value="P:DNA restriction-modification system"/>
    <property type="evidence" value="ECO:0007669"/>
    <property type="project" value="InterPro"/>
</dbReference>
<comment type="caution">
    <text evidence="2">The sequence shown here is derived from an EMBL/GenBank/DDBJ whole genome shotgun (WGS) entry which is preliminary data.</text>
</comment>
<feature type="domain" description="Restriction endonuclease type IV Mrr" evidence="1">
    <location>
        <begin position="70"/>
        <end position="133"/>
    </location>
</feature>
<dbReference type="SUPFAM" id="SSF52980">
    <property type="entry name" value="Restriction endonuclease-like"/>
    <property type="match status" value="1"/>
</dbReference>
<dbReference type="InterPro" id="IPR011335">
    <property type="entry name" value="Restrct_endonuc-II-like"/>
</dbReference>
<evidence type="ECO:0000259" key="1">
    <source>
        <dbReference type="Pfam" id="PF04471"/>
    </source>
</evidence>
<protein>
    <recommendedName>
        <fullName evidence="1">Restriction endonuclease type IV Mrr domain-containing protein</fullName>
    </recommendedName>
</protein>
<organism evidence="2 3">
    <name type="scientific">Pyrodictium occultum</name>
    <dbReference type="NCBI Taxonomy" id="2309"/>
    <lineage>
        <taxon>Archaea</taxon>
        <taxon>Thermoproteota</taxon>
        <taxon>Thermoprotei</taxon>
        <taxon>Desulfurococcales</taxon>
        <taxon>Pyrodictiaceae</taxon>
        <taxon>Pyrodictium</taxon>
    </lineage>
</organism>
<dbReference type="EMBL" id="LNTB01000001">
    <property type="protein sequence ID" value="KSW12483.1"/>
    <property type="molecule type" value="Genomic_DNA"/>
</dbReference>
<dbReference type="GO" id="GO:0003677">
    <property type="term" value="F:DNA binding"/>
    <property type="evidence" value="ECO:0007669"/>
    <property type="project" value="InterPro"/>
</dbReference>
<dbReference type="AlphaFoldDB" id="A0A0V8RWT4"/>
<dbReference type="Proteomes" id="UP000053352">
    <property type="component" value="Unassembled WGS sequence"/>
</dbReference>
<keyword evidence="3" id="KW-1185">Reference proteome</keyword>
<gene>
    <name evidence="2" type="ORF">CF15_07110</name>
</gene>
<accession>A0A0V8RWT4</accession>
<dbReference type="InterPro" id="IPR007560">
    <property type="entry name" value="Restrct_endonuc_IV_Mrr"/>
</dbReference>
<dbReference type="STRING" id="2309.CF15_07110"/>
<dbReference type="GO" id="GO:0004519">
    <property type="term" value="F:endonuclease activity"/>
    <property type="evidence" value="ECO:0007669"/>
    <property type="project" value="InterPro"/>
</dbReference>
<evidence type="ECO:0000313" key="3">
    <source>
        <dbReference type="Proteomes" id="UP000053352"/>
    </source>
</evidence>
<dbReference type="Pfam" id="PF04471">
    <property type="entry name" value="Mrr_cat"/>
    <property type="match status" value="1"/>
</dbReference>
<evidence type="ECO:0000313" key="2">
    <source>
        <dbReference type="EMBL" id="KSW12483.1"/>
    </source>
</evidence>
<sequence>MLLERGRGCTPLGEMAARLFLRPGLVEAAAARLAGAGGLRLEGDAACVDDPLALALAAVKLGVSETAVARHLDWRMFEEYAARALAEAGFEALQGLRVHGPGGLELDVLGLDAAAGLAVAVDCKHWSPRVSTPSRLRAAAARHRERLGRLIRHWRRLGLPPGRWRIVPALLVLREHAPRLAEGVPVVPASRLRGFLEELPALAEDPAVYVARLEA</sequence>
<name>A0A0V8RWT4_PYROC</name>
<proteinExistence type="predicted"/>
<reference evidence="2 3" key="1">
    <citation type="submission" date="2015-11" db="EMBL/GenBank/DDBJ databases">
        <title>Genome sequence of Pyrodictium occultum PL-19, a marine hyperthermophilic archaeon isolated from Volcano, Italy.</title>
        <authorList>
            <person name="Utturkar S."/>
            <person name="Huber H."/>
            <person name="Leptihn S."/>
            <person name="Brown S."/>
            <person name="Stetter K.O."/>
            <person name="Podar M."/>
        </authorList>
    </citation>
    <scope>NUCLEOTIDE SEQUENCE [LARGE SCALE GENOMIC DNA]</scope>
    <source>
        <strain evidence="2 3">PL-19</strain>
    </source>
</reference>